<dbReference type="InterPro" id="IPR007372">
    <property type="entry name" value="Lipid/polyisoprenoid-bd_YceI"/>
</dbReference>
<protein>
    <submittedName>
        <fullName evidence="2">Polyisoprenoid-binding protein YceI</fullName>
    </submittedName>
</protein>
<dbReference type="PANTHER" id="PTHR34406:SF1">
    <property type="entry name" value="PROTEIN YCEI"/>
    <property type="match status" value="1"/>
</dbReference>
<dbReference type="RefSeq" id="WP_130539775.1">
    <property type="nucleotide sequence ID" value="NZ_CP042431.1"/>
</dbReference>
<gene>
    <name evidence="2" type="ORF">EV199_1271</name>
</gene>
<sequence length="209" mass="22199">MKKLLFVLLGGSVFLTSCVDNPEGKKAETTDSVSTTQPVAGAGLAVDPAASSIAWLGNKVTGKHNGTIKISGGTLNVQDGKLTGGKFTIDMNSLSNLDITDTAYKAKLEGHLKSPDFFDVAKYPEANFEITSVTDSGSNKLKISGNLTLKGISKNITFDADVVESTPTSFKAKADFNINRHDWGITYPGQKDDAISQEINLKVDLQAKA</sequence>
<evidence type="ECO:0000313" key="3">
    <source>
        <dbReference type="Proteomes" id="UP000293874"/>
    </source>
</evidence>
<dbReference type="Gene3D" id="2.40.128.110">
    <property type="entry name" value="Lipid/polyisoprenoid-binding, YceI-like"/>
    <property type="match status" value="1"/>
</dbReference>
<dbReference type="EMBL" id="SGXA01000001">
    <property type="protein sequence ID" value="RZS75406.1"/>
    <property type="molecule type" value="Genomic_DNA"/>
</dbReference>
<feature type="domain" description="Lipid/polyisoprenoid-binding YceI-like" evidence="1">
    <location>
        <begin position="43"/>
        <end position="208"/>
    </location>
</feature>
<comment type="caution">
    <text evidence="2">The sequence shown here is derived from an EMBL/GenBank/DDBJ whole genome shotgun (WGS) entry which is preliminary data.</text>
</comment>
<name>A0A4V2F1Y6_9BACT</name>
<dbReference type="AlphaFoldDB" id="A0A4V2F1Y6"/>
<evidence type="ECO:0000259" key="1">
    <source>
        <dbReference type="SMART" id="SM00867"/>
    </source>
</evidence>
<proteinExistence type="predicted"/>
<dbReference type="PROSITE" id="PS51257">
    <property type="entry name" value="PROKAR_LIPOPROTEIN"/>
    <property type="match status" value="1"/>
</dbReference>
<dbReference type="Pfam" id="PF04264">
    <property type="entry name" value="YceI"/>
    <property type="match status" value="1"/>
</dbReference>
<evidence type="ECO:0000313" key="2">
    <source>
        <dbReference type="EMBL" id="RZS75406.1"/>
    </source>
</evidence>
<dbReference type="Proteomes" id="UP000293874">
    <property type="component" value="Unassembled WGS sequence"/>
</dbReference>
<dbReference type="SMART" id="SM00867">
    <property type="entry name" value="YceI"/>
    <property type="match status" value="1"/>
</dbReference>
<dbReference type="InterPro" id="IPR036761">
    <property type="entry name" value="TTHA0802/YceI-like_sf"/>
</dbReference>
<dbReference type="SUPFAM" id="SSF101874">
    <property type="entry name" value="YceI-like"/>
    <property type="match status" value="1"/>
</dbReference>
<organism evidence="2 3">
    <name type="scientific">Pseudobacter ginsenosidimutans</name>
    <dbReference type="NCBI Taxonomy" id="661488"/>
    <lineage>
        <taxon>Bacteria</taxon>
        <taxon>Pseudomonadati</taxon>
        <taxon>Bacteroidota</taxon>
        <taxon>Chitinophagia</taxon>
        <taxon>Chitinophagales</taxon>
        <taxon>Chitinophagaceae</taxon>
        <taxon>Pseudobacter</taxon>
    </lineage>
</organism>
<dbReference type="PANTHER" id="PTHR34406">
    <property type="entry name" value="PROTEIN YCEI"/>
    <property type="match status" value="1"/>
</dbReference>
<accession>A0A4V2F1Y6</accession>
<reference evidence="2 3" key="1">
    <citation type="submission" date="2019-02" db="EMBL/GenBank/DDBJ databases">
        <title>Genomic Encyclopedia of Type Strains, Phase IV (KMG-IV): sequencing the most valuable type-strain genomes for metagenomic binning, comparative biology and taxonomic classification.</title>
        <authorList>
            <person name="Goeker M."/>
        </authorList>
    </citation>
    <scope>NUCLEOTIDE SEQUENCE [LARGE SCALE GENOMIC DNA]</scope>
    <source>
        <strain evidence="2 3">DSM 18116</strain>
    </source>
</reference>
<dbReference type="OrthoDB" id="951410at2"/>
<keyword evidence="3" id="KW-1185">Reference proteome</keyword>